<evidence type="ECO:0008006" key="4">
    <source>
        <dbReference type="Google" id="ProtNLM"/>
    </source>
</evidence>
<dbReference type="OrthoDB" id="5403747at2759"/>
<evidence type="ECO:0000313" key="3">
    <source>
        <dbReference type="Proteomes" id="UP000007963"/>
    </source>
</evidence>
<dbReference type="OMA" id="GSANVMF"/>
<reference evidence="3" key="1">
    <citation type="submission" date="2005-09" db="EMBL/GenBank/DDBJ databases">
        <title>Annotation of the Aspergillus terreus NIH2624 genome.</title>
        <authorList>
            <person name="Birren B.W."/>
            <person name="Lander E.S."/>
            <person name="Galagan J.E."/>
            <person name="Nusbaum C."/>
            <person name="Devon K."/>
            <person name="Henn M."/>
            <person name="Ma L.-J."/>
            <person name="Jaffe D.B."/>
            <person name="Butler J."/>
            <person name="Alvarez P."/>
            <person name="Gnerre S."/>
            <person name="Grabherr M."/>
            <person name="Kleber M."/>
            <person name="Mauceli E.W."/>
            <person name="Brockman W."/>
            <person name="Rounsley S."/>
            <person name="Young S.K."/>
            <person name="LaButti K."/>
            <person name="Pushparaj V."/>
            <person name="DeCaprio D."/>
            <person name="Crawford M."/>
            <person name="Koehrsen M."/>
            <person name="Engels R."/>
            <person name="Montgomery P."/>
            <person name="Pearson M."/>
            <person name="Howarth C."/>
            <person name="Larson L."/>
            <person name="Luoma S."/>
            <person name="White J."/>
            <person name="Alvarado L."/>
            <person name="Kodira C.D."/>
            <person name="Zeng Q."/>
            <person name="Oleary S."/>
            <person name="Yandava C."/>
            <person name="Denning D.W."/>
            <person name="Nierman W.C."/>
            <person name="Milne T."/>
            <person name="Madden K."/>
        </authorList>
    </citation>
    <scope>NUCLEOTIDE SEQUENCE [LARGE SCALE GENOMIC DNA]</scope>
    <source>
        <strain evidence="3">NIH 2624 / FGSC A1156</strain>
    </source>
</reference>
<dbReference type="HOGENOM" id="CLU_1282977_0_0_1"/>
<evidence type="ECO:0000313" key="2">
    <source>
        <dbReference type="EMBL" id="EAU34436.1"/>
    </source>
</evidence>
<dbReference type="STRING" id="341663.Q0CLR7"/>
<sequence length="224" mass="23510">MASPVKNKPGELLGLSLSEARLLILGTLCTDESGKVDCEKLARKGNYKNAASAGTSYRTAKRKLNDLNPPDGQDAAATPSPAKSVATPKKGKGKAKKDDATPGAGNDASPSKPKRQKKTPATPVKLENSEDDNDVMNPELSSPTKARGAKPGKAQPANPVKLESTTADTPNSATKVGPVVKAEEGDSGLMVSSDDEWVNKPLDTEAEWKAMEEKGHVVEPKKEA</sequence>
<dbReference type="AlphaFoldDB" id="Q0CLR7"/>
<proteinExistence type="predicted"/>
<dbReference type="RefSeq" id="XP_001214545.1">
    <property type="nucleotide sequence ID" value="XM_001214545.1"/>
</dbReference>
<feature type="region of interest" description="Disordered" evidence="1">
    <location>
        <begin position="43"/>
        <end position="200"/>
    </location>
</feature>
<dbReference type="eggNOG" id="ENOG502SW29">
    <property type="taxonomic scope" value="Eukaryota"/>
</dbReference>
<name>Q0CLR7_ASPTN</name>
<dbReference type="VEuPathDB" id="FungiDB:ATEG_05367"/>
<dbReference type="GeneID" id="4320698"/>
<gene>
    <name evidence="2" type="ORF">ATEG_05367</name>
</gene>
<evidence type="ECO:0000256" key="1">
    <source>
        <dbReference type="SAM" id="MobiDB-lite"/>
    </source>
</evidence>
<protein>
    <recommendedName>
        <fullName evidence="4">Histone h1.3</fullName>
    </recommendedName>
</protein>
<organism evidence="2 3">
    <name type="scientific">Aspergillus terreus (strain NIH 2624 / FGSC A1156)</name>
    <dbReference type="NCBI Taxonomy" id="341663"/>
    <lineage>
        <taxon>Eukaryota</taxon>
        <taxon>Fungi</taxon>
        <taxon>Dikarya</taxon>
        <taxon>Ascomycota</taxon>
        <taxon>Pezizomycotina</taxon>
        <taxon>Eurotiomycetes</taxon>
        <taxon>Eurotiomycetidae</taxon>
        <taxon>Eurotiales</taxon>
        <taxon>Aspergillaceae</taxon>
        <taxon>Aspergillus</taxon>
        <taxon>Aspergillus subgen. Circumdati</taxon>
    </lineage>
</organism>
<dbReference type="EMBL" id="CH476600">
    <property type="protein sequence ID" value="EAU34436.1"/>
    <property type="molecule type" value="Genomic_DNA"/>
</dbReference>
<accession>Q0CLR7</accession>
<feature type="compositionally biased region" description="Polar residues" evidence="1">
    <location>
        <begin position="163"/>
        <end position="174"/>
    </location>
</feature>
<dbReference type="Proteomes" id="UP000007963">
    <property type="component" value="Unassembled WGS sequence"/>
</dbReference>